<dbReference type="PANTHER" id="PTHR10963:SF68">
    <property type="entry name" value="GLYCOSIDASE CRH1-RELATED"/>
    <property type="match status" value="1"/>
</dbReference>
<dbReference type="SUPFAM" id="SSF49899">
    <property type="entry name" value="Concanavalin A-like lectins/glucanases"/>
    <property type="match status" value="1"/>
</dbReference>
<dbReference type="GO" id="GO:0005975">
    <property type="term" value="P:carbohydrate metabolic process"/>
    <property type="evidence" value="ECO:0007669"/>
    <property type="project" value="InterPro"/>
</dbReference>
<feature type="domain" description="GH16" evidence="2">
    <location>
        <begin position="17"/>
        <end position="238"/>
    </location>
</feature>
<dbReference type="GO" id="GO:0009277">
    <property type="term" value="C:fungal-type cell wall"/>
    <property type="evidence" value="ECO:0007669"/>
    <property type="project" value="TreeGrafter"/>
</dbReference>
<keyword evidence="1" id="KW-0732">Signal</keyword>
<protein>
    <submittedName>
        <fullName evidence="3">Concanavalin A-like lectin/glucanase domain-containing protein</fullName>
    </submittedName>
</protein>
<dbReference type="AlphaFoldDB" id="A0A8K0SBX3"/>
<gene>
    <name evidence="3" type="ORF">B0I35DRAFT_343689</name>
</gene>
<evidence type="ECO:0000259" key="2">
    <source>
        <dbReference type="PROSITE" id="PS51762"/>
    </source>
</evidence>
<name>A0A8K0SBX3_9HYPO</name>
<comment type="caution">
    <text evidence="3">The sequence shown here is derived from an EMBL/GenBank/DDBJ whole genome shotgun (WGS) entry which is preliminary data.</text>
</comment>
<dbReference type="EMBL" id="JAGPNK010000053">
    <property type="protein sequence ID" value="KAH7302836.1"/>
    <property type="molecule type" value="Genomic_DNA"/>
</dbReference>
<sequence length="273" mass="29706">MFIKSVSATVVAVAATLVSAQTSTECQPLNGTCPANSAVGRNRIDCDLTQGPCSAFFNLEGTVISYDETGAVFSINREGQAPTIESHDYIFFGRVEVELQGALGRGIVTSSVLESADLDEIDWEMVGADLQRVQSNYFGKGDLSSYDRGGFHGVADPLTTSHTYTLEWTAEKLEWIIDGVVIRTLRYEEAQGGTRYPQTPMKIKLGTWVGGGRNSPEGTVEWAGGYTDFSEAPFVARYKRISIIDYAGGSGPTTDDIREYVYGDQSGSWESIR</sequence>
<proteinExistence type="predicted"/>
<dbReference type="Proteomes" id="UP000813444">
    <property type="component" value="Unassembled WGS sequence"/>
</dbReference>
<dbReference type="GO" id="GO:0004553">
    <property type="term" value="F:hydrolase activity, hydrolyzing O-glycosyl compounds"/>
    <property type="evidence" value="ECO:0007669"/>
    <property type="project" value="InterPro"/>
</dbReference>
<dbReference type="InterPro" id="IPR013320">
    <property type="entry name" value="ConA-like_dom_sf"/>
</dbReference>
<dbReference type="Pfam" id="PF00722">
    <property type="entry name" value="Glyco_hydro_16"/>
    <property type="match status" value="1"/>
</dbReference>
<dbReference type="OrthoDB" id="4781at2759"/>
<evidence type="ECO:0000313" key="3">
    <source>
        <dbReference type="EMBL" id="KAH7302836.1"/>
    </source>
</evidence>
<evidence type="ECO:0000313" key="4">
    <source>
        <dbReference type="Proteomes" id="UP000813444"/>
    </source>
</evidence>
<reference evidence="3" key="1">
    <citation type="journal article" date="2021" name="Nat. Commun.">
        <title>Genetic determinants of endophytism in the Arabidopsis root mycobiome.</title>
        <authorList>
            <person name="Mesny F."/>
            <person name="Miyauchi S."/>
            <person name="Thiergart T."/>
            <person name="Pickel B."/>
            <person name="Atanasova L."/>
            <person name="Karlsson M."/>
            <person name="Huettel B."/>
            <person name="Barry K.W."/>
            <person name="Haridas S."/>
            <person name="Chen C."/>
            <person name="Bauer D."/>
            <person name="Andreopoulos W."/>
            <person name="Pangilinan J."/>
            <person name="LaButti K."/>
            <person name="Riley R."/>
            <person name="Lipzen A."/>
            <person name="Clum A."/>
            <person name="Drula E."/>
            <person name="Henrissat B."/>
            <person name="Kohler A."/>
            <person name="Grigoriev I.V."/>
            <person name="Martin F.M."/>
            <person name="Hacquard S."/>
        </authorList>
    </citation>
    <scope>NUCLEOTIDE SEQUENCE</scope>
    <source>
        <strain evidence="3">MPI-CAGE-CH-0235</strain>
    </source>
</reference>
<feature type="non-terminal residue" evidence="3">
    <location>
        <position position="273"/>
    </location>
</feature>
<keyword evidence="4" id="KW-1185">Reference proteome</keyword>
<organism evidence="3 4">
    <name type="scientific">Stachybotrys elegans</name>
    <dbReference type="NCBI Taxonomy" id="80388"/>
    <lineage>
        <taxon>Eukaryota</taxon>
        <taxon>Fungi</taxon>
        <taxon>Dikarya</taxon>
        <taxon>Ascomycota</taxon>
        <taxon>Pezizomycotina</taxon>
        <taxon>Sordariomycetes</taxon>
        <taxon>Hypocreomycetidae</taxon>
        <taxon>Hypocreales</taxon>
        <taxon>Stachybotryaceae</taxon>
        <taxon>Stachybotrys</taxon>
    </lineage>
</organism>
<accession>A0A8K0SBX3</accession>
<dbReference type="InterPro" id="IPR050546">
    <property type="entry name" value="Glycosyl_Hydrlase_16"/>
</dbReference>
<dbReference type="GO" id="GO:0016757">
    <property type="term" value="F:glycosyltransferase activity"/>
    <property type="evidence" value="ECO:0007669"/>
    <property type="project" value="TreeGrafter"/>
</dbReference>
<dbReference type="CDD" id="cd02183">
    <property type="entry name" value="GH16_fungal_CRH1_transglycosylase"/>
    <property type="match status" value="1"/>
</dbReference>
<feature type="signal peptide" evidence="1">
    <location>
        <begin position="1"/>
        <end position="20"/>
    </location>
</feature>
<dbReference type="PANTHER" id="PTHR10963">
    <property type="entry name" value="GLYCOSYL HYDROLASE-RELATED"/>
    <property type="match status" value="1"/>
</dbReference>
<evidence type="ECO:0000256" key="1">
    <source>
        <dbReference type="SAM" id="SignalP"/>
    </source>
</evidence>
<dbReference type="InterPro" id="IPR000757">
    <property type="entry name" value="Beta-glucanase-like"/>
</dbReference>
<dbReference type="PROSITE" id="PS51762">
    <property type="entry name" value="GH16_2"/>
    <property type="match status" value="1"/>
</dbReference>
<dbReference type="Gene3D" id="2.60.120.200">
    <property type="match status" value="1"/>
</dbReference>
<dbReference type="GO" id="GO:0031505">
    <property type="term" value="P:fungal-type cell wall organization"/>
    <property type="evidence" value="ECO:0007669"/>
    <property type="project" value="TreeGrafter"/>
</dbReference>
<feature type="chain" id="PRO_5035420273" evidence="1">
    <location>
        <begin position="21"/>
        <end position="273"/>
    </location>
</feature>